<reference evidence="4" key="1">
    <citation type="submission" date="2017-03" db="EMBL/GenBank/DDBJ databases">
        <title>Phytopthora megakarya and P. palmivora, two closely related causual agents of cacao black pod achieved similar genome size and gene model numbers by different mechanisms.</title>
        <authorList>
            <person name="Ali S."/>
            <person name="Shao J."/>
            <person name="Larry D.J."/>
            <person name="Kronmiller B."/>
            <person name="Shen D."/>
            <person name="Strem M.D."/>
            <person name="Melnick R.L."/>
            <person name="Guiltinan M.J."/>
            <person name="Tyler B.M."/>
            <person name="Meinhardt L.W."/>
            <person name="Bailey B.A."/>
        </authorList>
    </citation>
    <scope>NUCLEOTIDE SEQUENCE [LARGE SCALE GENOMIC DNA]</scope>
    <source>
        <strain evidence="4">zdho120</strain>
    </source>
</reference>
<sequence>MSSTDDCCHRQKDLSSQKSERGTKRAKKETVQEALDLEYQSLLEHGTWKFTKLPIGYKALPCHWVLAVKYNDNGSIERFRVILVAQGNHQEFGVNCDEVYAPVARFGSLRLVLAIGTILDCHIHQMDVHMAFLNGSMDGEQKVYLYQPPGICGRPDDYVKGHETDQSTFDLLSRFTMKDVGDIHYILKMEVRRNREKRAMTISQHSYINDLL</sequence>
<keyword evidence="4" id="KW-1185">Reference proteome</keyword>
<evidence type="ECO:0000256" key="1">
    <source>
        <dbReference type="SAM" id="MobiDB-lite"/>
    </source>
</evidence>
<gene>
    <name evidence="3" type="ORF">PHMEG_0009136</name>
</gene>
<protein>
    <submittedName>
        <fullName evidence="3">Integrase, catalytic core protein</fullName>
    </submittedName>
</protein>
<dbReference type="EMBL" id="NBNE01000832">
    <property type="protein sequence ID" value="OWZ16992.1"/>
    <property type="molecule type" value="Genomic_DNA"/>
</dbReference>
<dbReference type="Proteomes" id="UP000198211">
    <property type="component" value="Unassembled WGS sequence"/>
</dbReference>
<dbReference type="OrthoDB" id="1000646at2759"/>
<name>A0A225WHJ0_9STRA</name>
<comment type="caution">
    <text evidence="3">The sequence shown here is derived from an EMBL/GenBank/DDBJ whole genome shotgun (WGS) entry which is preliminary data.</text>
</comment>
<dbReference type="AlphaFoldDB" id="A0A225WHJ0"/>
<dbReference type="InterPro" id="IPR013103">
    <property type="entry name" value="RVT_2"/>
</dbReference>
<organism evidence="3 4">
    <name type="scientific">Phytophthora megakarya</name>
    <dbReference type="NCBI Taxonomy" id="4795"/>
    <lineage>
        <taxon>Eukaryota</taxon>
        <taxon>Sar</taxon>
        <taxon>Stramenopiles</taxon>
        <taxon>Oomycota</taxon>
        <taxon>Peronosporomycetes</taxon>
        <taxon>Peronosporales</taxon>
        <taxon>Peronosporaceae</taxon>
        <taxon>Phytophthora</taxon>
    </lineage>
</organism>
<evidence type="ECO:0000313" key="3">
    <source>
        <dbReference type="EMBL" id="OWZ16992.1"/>
    </source>
</evidence>
<feature type="region of interest" description="Disordered" evidence="1">
    <location>
        <begin position="1"/>
        <end position="27"/>
    </location>
</feature>
<dbReference type="STRING" id="4795.A0A225WHJ0"/>
<evidence type="ECO:0000259" key="2">
    <source>
        <dbReference type="Pfam" id="PF07727"/>
    </source>
</evidence>
<proteinExistence type="predicted"/>
<evidence type="ECO:0000313" key="4">
    <source>
        <dbReference type="Proteomes" id="UP000198211"/>
    </source>
</evidence>
<accession>A0A225WHJ0</accession>
<feature type="domain" description="Reverse transcriptase Ty1/copia-type" evidence="2">
    <location>
        <begin position="47"/>
        <end position="151"/>
    </location>
</feature>
<dbReference type="Pfam" id="PF07727">
    <property type="entry name" value="RVT_2"/>
    <property type="match status" value="1"/>
</dbReference>